<evidence type="ECO:0000313" key="2">
    <source>
        <dbReference type="Proteomes" id="UP000233387"/>
    </source>
</evidence>
<proteinExistence type="predicted"/>
<evidence type="ECO:0000313" key="1">
    <source>
        <dbReference type="EMBL" id="PKQ66554.1"/>
    </source>
</evidence>
<keyword evidence="2" id="KW-1185">Reference proteome</keyword>
<sequence>MKKIILLICFLIYFQTFSQDFLVLVEQGNLHAFTSKNSIKKKEAVLAGKVFRKNTTIFLDTAAYLLLFNPRLGFLEFQGSEVVDLSLVQEKRFPSSFKLDNLDSTIFKELIASSQIDFQFAHRRMVNGTCLPAERCPPPFLVLINGDNCSCSSAGEIPVFDNNLHFHLKVSPYYESSGKQKTIPITIFIKNFVGRNILEPQKTKIEDLREELCVNIDVSKIKKFHKEFFIVDVYPNMHAKNDIRLGFFYFDSTMISKQTTIPKVQDEKDWYGFLRLAYFYEQNKFFNESLRYWEKVLALKNNIEAFKILYQDFRIRNHSFKVFSKSEKCLQCIEINKQNEADFIKDKYKYVNKNMR</sequence>
<gene>
    <name evidence="1" type="ORF">Rain11_2349</name>
</gene>
<organism evidence="1 2">
    <name type="scientific">Raineya orbicola</name>
    <dbReference type="NCBI Taxonomy" id="2016530"/>
    <lineage>
        <taxon>Bacteria</taxon>
        <taxon>Pseudomonadati</taxon>
        <taxon>Bacteroidota</taxon>
        <taxon>Cytophagia</taxon>
        <taxon>Cytophagales</taxon>
        <taxon>Raineyaceae</taxon>
        <taxon>Raineya</taxon>
    </lineage>
</organism>
<comment type="caution">
    <text evidence="1">The sequence shown here is derived from an EMBL/GenBank/DDBJ whole genome shotgun (WGS) entry which is preliminary data.</text>
</comment>
<dbReference type="AlphaFoldDB" id="A0A2N3I899"/>
<dbReference type="OrthoDB" id="977247at2"/>
<dbReference type="Proteomes" id="UP000233387">
    <property type="component" value="Unassembled WGS sequence"/>
</dbReference>
<name>A0A2N3I899_9BACT</name>
<accession>A0A2N3I899</accession>
<dbReference type="RefSeq" id="WP_101359612.1">
    <property type="nucleotide sequence ID" value="NZ_NKXO01000046.1"/>
</dbReference>
<protein>
    <submittedName>
        <fullName evidence="1">Uncharacterized protein</fullName>
    </submittedName>
</protein>
<reference evidence="1 2" key="1">
    <citation type="submission" date="2017-06" db="EMBL/GenBank/DDBJ databases">
        <title>Raineya orbicola gen. nov., sp. nov. a slightly thermophilic bacterium of the phylum Bacteroidetes and the description of Raineyaceae fam. nov.</title>
        <authorList>
            <person name="Albuquerque L."/>
            <person name="Polonia A.R.M."/>
            <person name="Barroso C."/>
            <person name="Froufe H.J.C."/>
            <person name="Lage O."/>
            <person name="Lobo-Da-Cunha A."/>
            <person name="Egas C."/>
            <person name="Da Costa M.S."/>
        </authorList>
    </citation>
    <scope>NUCLEOTIDE SEQUENCE [LARGE SCALE GENOMIC DNA]</scope>
    <source>
        <strain evidence="1 2">SPSPC-11</strain>
    </source>
</reference>
<dbReference type="EMBL" id="NKXO01000046">
    <property type="protein sequence ID" value="PKQ66554.1"/>
    <property type="molecule type" value="Genomic_DNA"/>
</dbReference>